<sequence length="486" mass="52786">MVVLDINALWRRRSKIRGGVHPEPRKETTADKPIVTDFPLPERLYLPLQQHLGQPADPVVRAGDKVLKGQLLAASRGAVSASVHASTSGTVIGIEDYPAPHPSGLPTPTIILEPDGDDRWIEGDEETDPFSLTPDELCARVDRAGIVGLGGAAFPSAMKLNLGWRTRIHTLIINGGECEPYLTCDDRLMRERAAGIVEGVRIMLHGLQCPTALIAIEDNKPEAYSAMADAAKKHGRIEVVKVPSLYPMGWEKNLVTHLTGKEVPAGGRPTDVGVLLHNVATAYAVQQAVRYGRPLISRVVTVSGEAVESPRNIEAPFGTPLSELLAFCGHRPERTARYVMGGPMMGDHLPHVEVPLVKRTSGILALTPEEIQAADARPCIRCGRCVSACPVGLLPLEMMTRIRAGQLDAAVGFGLRDCISCSSCSYVCPSRIPLVHYFKYASGELMAHQQAQQKTEHTNRLAEEKRQRLERAKQRRAQPANKGAGS</sequence>
<protein>
    <recommendedName>
        <fullName evidence="8">Ion-translocating oxidoreductase complex subunit C</fullName>
        <ecNumber evidence="8">7.-.-.-</ecNumber>
    </recommendedName>
    <alternativeName>
        <fullName evidence="8">Rnf electron transport complex subunit C</fullName>
    </alternativeName>
</protein>
<feature type="binding site" evidence="8">
    <location>
        <position position="424"/>
    </location>
    <ligand>
        <name>[4Fe-4S] cluster</name>
        <dbReference type="ChEBI" id="CHEBI:49883"/>
        <label>2</label>
    </ligand>
</feature>
<dbReference type="GO" id="GO:0046872">
    <property type="term" value="F:metal ion binding"/>
    <property type="evidence" value="ECO:0007669"/>
    <property type="project" value="UniProtKB-KW"/>
</dbReference>
<comment type="function">
    <text evidence="8">Part of a membrane-bound complex that couples electron transfer with translocation of ions across the membrane.</text>
</comment>
<reference evidence="11 12" key="1">
    <citation type="submission" date="2016-12" db="EMBL/GenBank/DDBJ databases">
        <title>Genome sequencing of Methylocaldum marinum.</title>
        <authorList>
            <person name="Takeuchi M."/>
            <person name="Kamagata Y."/>
            <person name="Hiraoka S."/>
            <person name="Oshima K."/>
            <person name="Hattori M."/>
            <person name="Iwasaki W."/>
        </authorList>
    </citation>
    <scope>NUCLEOTIDE SEQUENCE [LARGE SCALE GENOMIC DNA]</scope>
    <source>
        <strain evidence="11 12">S8</strain>
    </source>
</reference>
<dbReference type="OrthoDB" id="9767754at2"/>
<keyword evidence="7 8" id="KW-0411">Iron-sulfur</keyword>
<gene>
    <name evidence="8" type="primary">rnfC</name>
    <name evidence="11" type="ORF">sS8_5421</name>
</gene>
<keyword evidence="6 8" id="KW-0408">Iron</keyword>
<dbReference type="GO" id="GO:0022900">
    <property type="term" value="P:electron transport chain"/>
    <property type="evidence" value="ECO:0007669"/>
    <property type="project" value="UniProtKB-UniRule"/>
</dbReference>
<dbReference type="SUPFAM" id="SSF46548">
    <property type="entry name" value="alpha-helical ferredoxin"/>
    <property type="match status" value="1"/>
</dbReference>
<evidence type="ECO:0000256" key="7">
    <source>
        <dbReference type="ARBA" id="ARBA00023014"/>
    </source>
</evidence>
<keyword evidence="3 8" id="KW-0479">Metal-binding</keyword>
<evidence type="ECO:0000313" key="12">
    <source>
        <dbReference type="Proteomes" id="UP000266313"/>
    </source>
</evidence>
<dbReference type="RefSeq" id="WP_119632342.1">
    <property type="nucleotide sequence ID" value="NZ_AP017928.1"/>
</dbReference>
<comment type="cofactor">
    <cofactor evidence="8">
        <name>[4Fe-4S] cluster</name>
        <dbReference type="ChEBI" id="CHEBI:49883"/>
    </cofactor>
    <text evidence="8">Binds 2 [4Fe-4S] clusters per subunit.</text>
</comment>
<dbReference type="InterPro" id="IPR026902">
    <property type="entry name" value="RnfC_N"/>
</dbReference>
<evidence type="ECO:0000256" key="4">
    <source>
        <dbReference type="ARBA" id="ARBA00022737"/>
    </source>
</evidence>
<dbReference type="InterPro" id="IPR011538">
    <property type="entry name" value="Nuo51_FMN-bd"/>
</dbReference>
<organism evidence="11 12">
    <name type="scientific">Methylocaldum marinum</name>
    <dbReference type="NCBI Taxonomy" id="1432792"/>
    <lineage>
        <taxon>Bacteria</taxon>
        <taxon>Pseudomonadati</taxon>
        <taxon>Pseudomonadota</taxon>
        <taxon>Gammaproteobacteria</taxon>
        <taxon>Methylococcales</taxon>
        <taxon>Methylococcaceae</taxon>
        <taxon>Methylocaldum</taxon>
    </lineage>
</organism>
<keyword evidence="4 8" id="KW-0677">Repeat</keyword>
<evidence type="ECO:0000256" key="9">
    <source>
        <dbReference type="SAM" id="MobiDB-lite"/>
    </source>
</evidence>
<dbReference type="PROSITE" id="PS00198">
    <property type="entry name" value="4FE4S_FER_1"/>
    <property type="match status" value="2"/>
</dbReference>
<keyword evidence="12" id="KW-1185">Reference proteome</keyword>
<feature type="binding site" evidence="8">
    <location>
        <position position="382"/>
    </location>
    <ligand>
        <name>[4Fe-4S] cluster</name>
        <dbReference type="ChEBI" id="CHEBI:49883"/>
        <label>1</label>
    </ligand>
</feature>
<keyword evidence="2 8" id="KW-0004">4Fe-4S</keyword>
<keyword evidence="8" id="KW-0472">Membrane</keyword>
<dbReference type="InterPro" id="IPR010208">
    <property type="entry name" value="Ion_transpt_RnfC/RsxC"/>
</dbReference>
<keyword evidence="8" id="KW-0997">Cell inner membrane</keyword>
<comment type="similarity">
    <text evidence="8">Belongs to the 4Fe4S bacterial-type ferredoxin family. RnfC subfamily.</text>
</comment>
<dbReference type="EC" id="7.-.-.-" evidence="8"/>
<keyword evidence="5 8" id="KW-0249">Electron transport</keyword>
<dbReference type="InterPro" id="IPR037225">
    <property type="entry name" value="Nuo51_FMN-bd_sf"/>
</dbReference>
<dbReference type="InterPro" id="IPR017900">
    <property type="entry name" value="4Fe4S_Fe_S_CS"/>
</dbReference>
<feature type="binding site" evidence="8">
    <location>
        <position position="428"/>
    </location>
    <ligand>
        <name>[4Fe-4S] cluster</name>
        <dbReference type="ChEBI" id="CHEBI:49883"/>
        <label>1</label>
    </ligand>
</feature>
<evidence type="ECO:0000256" key="3">
    <source>
        <dbReference type="ARBA" id="ARBA00022723"/>
    </source>
</evidence>
<dbReference type="NCBIfam" id="NF003454">
    <property type="entry name" value="PRK05035.1"/>
    <property type="match status" value="1"/>
</dbReference>
<feature type="binding site" evidence="8">
    <location>
        <position position="389"/>
    </location>
    <ligand>
        <name>[4Fe-4S] cluster</name>
        <dbReference type="ChEBI" id="CHEBI:49883"/>
        <label>2</label>
    </ligand>
</feature>
<evidence type="ECO:0000256" key="6">
    <source>
        <dbReference type="ARBA" id="ARBA00023004"/>
    </source>
</evidence>
<dbReference type="Pfam" id="PF10531">
    <property type="entry name" value="SLBB"/>
    <property type="match status" value="1"/>
</dbReference>
<comment type="subunit">
    <text evidence="8">The complex is composed of six subunits: RnfA, RnfB, RnfC, RnfD, RnfE and RnfG.</text>
</comment>
<dbReference type="Gene3D" id="3.30.70.20">
    <property type="match status" value="1"/>
</dbReference>
<dbReference type="Pfam" id="PF12838">
    <property type="entry name" value="Fer4_7"/>
    <property type="match status" value="1"/>
</dbReference>
<evidence type="ECO:0000256" key="5">
    <source>
        <dbReference type="ARBA" id="ARBA00022982"/>
    </source>
</evidence>
<dbReference type="AlphaFoldDB" id="A0A250L098"/>
<feature type="domain" description="4Fe-4S ferredoxin-type" evidence="10">
    <location>
        <begin position="409"/>
        <end position="438"/>
    </location>
</feature>
<feature type="domain" description="4Fe-4S ferredoxin-type" evidence="10">
    <location>
        <begin position="367"/>
        <end position="399"/>
    </location>
</feature>
<feature type="compositionally biased region" description="Basic and acidic residues" evidence="9">
    <location>
        <begin position="454"/>
        <end position="472"/>
    </location>
</feature>
<dbReference type="InterPro" id="IPR019554">
    <property type="entry name" value="Soluble_ligand-bd"/>
</dbReference>
<feature type="binding site" evidence="8">
    <location>
        <position position="385"/>
    </location>
    <ligand>
        <name>[4Fe-4S] cluster</name>
        <dbReference type="ChEBI" id="CHEBI:49883"/>
        <label>1</label>
    </ligand>
</feature>
<dbReference type="Pfam" id="PF13375">
    <property type="entry name" value="RnfC_N"/>
    <property type="match status" value="1"/>
</dbReference>
<dbReference type="PROSITE" id="PS51379">
    <property type="entry name" value="4FE4S_FER_2"/>
    <property type="match status" value="2"/>
</dbReference>
<dbReference type="EMBL" id="AP017928">
    <property type="protein sequence ID" value="BBA37338.1"/>
    <property type="molecule type" value="Genomic_DNA"/>
</dbReference>
<keyword evidence="1 8" id="KW-0813">Transport</keyword>
<name>A0A250L098_9GAMM</name>
<dbReference type="Pfam" id="PF01512">
    <property type="entry name" value="Complex1_51K"/>
    <property type="match status" value="1"/>
</dbReference>
<dbReference type="HAMAP" id="MF_00461">
    <property type="entry name" value="RsxC_RnfC"/>
    <property type="match status" value="1"/>
</dbReference>
<evidence type="ECO:0000313" key="11">
    <source>
        <dbReference type="EMBL" id="BBA37338.1"/>
    </source>
</evidence>
<evidence type="ECO:0000256" key="2">
    <source>
        <dbReference type="ARBA" id="ARBA00022485"/>
    </source>
</evidence>
<dbReference type="GO" id="GO:0051539">
    <property type="term" value="F:4 iron, 4 sulfur cluster binding"/>
    <property type="evidence" value="ECO:0007669"/>
    <property type="project" value="UniProtKB-KW"/>
</dbReference>
<accession>A0A250L098</accession>
<feature type="binding site" evidence="8">
    <location>
        <position position="421"/>
    </location>
    <ligand>
        <name>[4Fe-4S] cluster</name>
        <dbReference type="ChEBI" id="CHEBI:49883"/>
        <label>2</label>
    </ligand>
</feature>
<dbReference type="Gene3D" id="3.40.50.11540">
    <property type="entry name" value="NADH-ubiquinone oxidoreductase 51kDa subunit"/>
    <property type="match status" value="1"/>
</dbReference>
<keyword evidence="8" id="KW-1278">Translocase</keyword>
<dbReference type="Proteomes" id="UP000266313">
    <property type="component" value="Chromosome"/>
</dbReference>
<dbReference type="NCBIfam" id="TIGR01945">
    <property type="entry name" value="rnfC"/>
    <property type="match status" value="1"/>
</dbReference>
<proteinExistence type="inferred from homology"/>
<dbReference type="PANTHER" id="PTHR43034">
    <property type="entry name" value="ION-TRANSLOCATING OXIDOREDUCTASE COMPLEX SUBUNIT C"/>
    <property type="match status" value="1"/>
</dbReference>
<evidence type="ECO:0000256" key="1">
    <source>
        <dbReference type="ARBA" id="ARBA00022448"/>
    </source>
</evidence>
<dbReference type="PANTHER" id="PTHR43034:SF2">
    <property type="entry name" value="ION-TRANSLOCATING OXIDOREDUCTASE COMPLEX SUBUNIT C"/>
    <property type="match status" value="1"/>
</dbReference>
<dbReference type="GO" id="GO:0005886">
    <property type="term" value="C:plasma membrane"/>
    <property type="evidence" value="ECO:0007669"/>
    <property type="project" value="UniProtKB-SubCell"/>
</dbReference>
<dbReference type="KEGG" id="mmai:sS8_5421"/>
<dbReference type="SUPFAM" id="SSF142019">
    <property type="entry name" value="Nqo1 FMN-binding domain-like"/>
    <property type="match status" value="1"/>
</dbReference>
<dbReference type="InterPro" id="IPR017896">
    <property type="entry name" value="4Fe4S_Fe-S-bd"/>
</dbReference>
<evidence type="ECO:0000256" key="8">
    <source>
        <dbReference type="HAMAP-Rule" id="MF_00461"/>
    </source>
</evidence>
<comment type="subcellular location">
    <subcellularLocation>
        <location evidence="8">Cell inner membrane</location>
        <topology evidence="8">Peripheral membrane protein</topology>
    </subcellularLocation>
</comment>
<feature type="region of interest" description="Disordered" evidence="9">
    <location>
        <begin position="450"/>
        <end position="486"/>
    </location>
</feature>
<feature type="binding site" evidence="8">
    <location>
        <position position="379"/>
    </location>
    <ligand>
        <name>[4Fe-4S] cluster</name>
        <dbReference type="ChEBI" id="CHEBI:49883"/>
        <label>1</label>
    </ligand>
</feature>
<dbReference type="GO" id="GO:0009055">
    <property type="term" value="F:electron transfer activity"/>
    <property type="evidence" value="ECO:0007669"/>
    <property type="project" value="InterPro"/>
</dbReference>
<keyword evidence="8" id="KW-1003">Cell membrane</keyword>
<evidence type="ECO:0000259" key="10">
    <source>
        <dbReference type="PROSITE" id="PS51379"/>
    </source>
</evidence>
<feature type="binding site" evidence="8">
    <location>
        <position position="418"/>
    </location>
    <ligand>
        <name>[4Fe-4S] cluster</name>
        <dbReference type="ChEBI" id="CHEBI:49883"/>
        <label>2</label>
    </ligand>
</feature>